<dbReference type="Gramene" id="ONIVA11G15210.1">
    <property type="protein sequence ID" value="ONIVA11G15210.1"/>
    <property type="gene ID" value="ONIVA11G15210"/>
</dbReference>
<accession>A0A0E0J2N0</accession>
<reference evidence="1" key="2">
    <citation type="submission" date="2018-04" db="EMBL/GenBank/DDBJ databases">
        <title>OnivRS2 (Oryza nivara Reference Sequence Version 2).</title>
        <authorList>
            <person name="Zhang J."/>
            <person name="Kudrna D."/>
            <person name="Lee S."/>
            <person name="Talag J."/>
            <person name="Rajasekar S."/>
            <person name="Welchert J."/>
            <person name="Hsing Y.-I."/>
            <person name="Wing R.A."/>
        </authorList>
    </citation>
    <scope>NUCLEOTIDE SEQUENCE [LARGE SCALE GENOMIC DNA]</scope>
    <source>
        <strain evidence="1">SL10</strain>
    </source>
</reference>
<organism evidence="1">
    <name type="scientific">Oryza nivara</name>
    <name type="common">Indian wild rice</name>
    <name type="synonym">Oryza sativa f. spontanea</name>
    <dbReference type="NCBI Taxonomy" id="4536"/>
    <lineage>
        <taxon>Eukaryota</taxon>
        <taxon>Viridiplantae</taxon>
        <taxon>Streptophyta</taxon>
        <taxon>Embryophyta</taxon>
        <taxon>Tracheophyta</taxon>
        <taxon>Spermatophyta</taxon>
        <taxon>Magnoliopsida</taxon>
        <taxon>Liliopsida</taxon>
        <taxon>Poales</taxon>
        <taxon>Poaceae</taxon>
        <taxon>BOP clade</taxon>
        <taxon>Oryzoideae</taxon>
        <taxon>Oryzeae</taxon>
        <taxon>Oryzinae</taxon>
        <taxon>Oryza</taxon>
    </lineage>
</organism>
<reference evidence="1" key="1">
    <citation type="submission" date="2015-04" db="UniProtKB">
        <authorList>
            <consortium name="EnsemblPlants"/>
        </authorList>
    </citation>
    <scope>IDENTIFICATION</scope>
    <source>
        <strain evidence="1">SL10</strain>
    </source>
</reference>
<dbReference type="HOGENOM" id="CLU_1456661_0_0_1"/>
<sequence>MIGCGGALLTCEIRQRSPITRSRGLPTHERRQWHPPRRQIQWAQARGFTGSSPRGCSQRSSVVPRRCQRPQTFGGPRRCWANTSPISRPAGQPASPWLLTRASTRIGFIWFPSSMHISWRYLAFSAKNLHDQPDRLQCSCADQTGFQTLLSEFFKQAKERRPLSPRMSPTWSNVQVFVRGTHRENG</sequence>
<protein>
    <submittedName>
        <fullName evidence="1">Uncharacterized protein</fullName>
    </submittedName>
</protein>
<dbReference type="AlphaFoldDB" id="A0A0E0J2N0"/>
<name>A0A0E0J2N0_ORYNI</name>
<evidence type="ECO:0000313" key="2">
    <source>
        <dbReference type="Proteomes" id="UP000006591"/>
    </source>
</evidence>
<dbReference type="Proteomes" id="UP000006591">
    <property type="component" value="Chromosome 11"/>
</dbReference>
<proteinExistence type="predicted"/>
<dbReference type="EnsemblPlants" id="ONIVA11G15210.1">
    <property type="protein sequence ID" value="ONIVA11G15210.1"/>
    <property type="gene ID" value="ONIVA11G15210"/>
</dbReference>
<evidence type="ECO:0000313" key="1">
    <source>
        <dbReference type="EnsemblPlants" id="ONIVA11G15210.1"/>
    </source>
</evidence>
<keyword evidence="2" id="KW-1185">Reference proteome</keyword>